<dbReference type="PANTHER" id="PTHR23503:SF106">
    <property type="entry name" value="MAJOR FACILITATOR SUPERFAMILY (MFS) PROFILE DOMAIN-CONTAINING PROTEIN"/>
    <property type="match status" value="1"/>
</dbReference>
<comment type="subcellular location">
    <subcellularLocation>
        <location evidence="1">Membrane</location>
        <topology evidence="1">Multi-pass membrane protein</topology>
    </subcellularLocation>
</comment>
<feature type="transmembrane region" description="Helical" evidence="5">
    <location>
        <begin position="436"/>
        <end position="460"/>
    </location>
</feature>
<keyword evidence="4 5" id="KW-0472">Membrane</keyword>
<feature type="transmembrane region" description="Helical" evidence="5">
    <location>
        <begin position="160"/>
        <end position="181"/>
    </location>
</feature>
<dbReference type="InterPro" id="IPR045263">
    <property type="entry name" value="GLUT"/>
</dbReference>
<keyword evidence="2 5" id="KW-0812">Transmembrane</keyword>
<dbReference type="PROSITE" id="PS00216">
    <property type="entry name" value="SUGAR_TRANSPORT_1"/>
    <property type="match status" value="1"/>
</dbReference>
<feature type="transmembrane region" description="Helical" evidence="5">
    <location>
        <begin position="16"/>
        <end position="44"/>
    </location>
</feature>
<gene>
    <name evidence="7" type="ORF">EVEC_LOCUS714</name>
</gene>
<dbReference type="PROSITE" id="PS00217">
    <property type="entry name" value="SUGAR_TRANSPORT_2"/>
    <property type="match status" value="1"/>
</dbReference>
<evidence type="ECO:0000256" key="5">
    <source>
        <dbReference type="SAM" id="Phobius"/>
    </source>
</evidence>
<dbReference type="Proteomes" id="UP000274131">
    <property type="component" value="Unassembled WGS sequence"/>
</dbReference>
<evidence type="ECO:0000313" key="7">
    <source>
        <dbReference type="EMBL" id="VDD85571.1"/>
    </source>
</evidence>
<organism evidence="9">
    <name type="scientific">Enterobius vermicularis</name>
    <name type="common">Human pinworm</name>
    <dbReference type="NCBI Taxonomy" id="51028"/>
    <lineage>
        <taxon>Eukaryota</taxon>
        <taxon>Metazoa</taxon>
        <taxon>Ecdysozoa</taxon>
        <taxon>Nematoda</taxon>
        <taxon>Chromadorea</taxon>
        <taxon>Rhabditida</taxon>
        <taxon>Spirurina</taxon>
        <taxon>Oxyuridomorpha</taxon>
        <taxon>Oxyuroidea</taxon>
        <taxon>Oxyuridae</taxon>
        <taxon>Enterobius</taxon>
    </lineage>
</organism>
<feature type="transmembrane region" description="Helical" evidence="5">
    <location>
        <begin position="341"/>
        <end position="365"/>
    </location>
</feature>
<keyword evidence="3 5" id="KW-1133">Transmembrane helix</keyword>
<reference evidence="9" key="1">
    <citation type="submission" date="2017-02" db="UniProtKB">
        <authorList>
            <consortium name="WormBaseParasite"/>
        </authorList>
    </citation>
    <scope>IDENTIFICATION</scope>
</reference>
<evidence type="ECO:0000256" key="2">
    <source>
        <dbReference type="ARBA" id="ARBA00022692"/>
    </source>
</evidence>
<evidence type="ECO:0000256" key="1">
    <source>
        <dbReference type="ARBA" id="ARBA00004141"/>
    </source>
</evidence>
<dbReference type="GO" id="GO:0015149">
    <property type="term" value="F:hexose transmembrane transporter activity"/>
    <property type="evidence" value="ECO:0007669"/>
    <property type="project" value="TreeGrafter"/>
</dbReference>
<dbReference type="STRING" id="51028.A0A0N4UUE6"/>
<dbReference type="Gene3D" id="1.20.1250.20">
    <property type="entry name" value="MFS general substrate transporter like domains"/>
    <property type="match status" value="1"/>
</dbReference>
<dbReference type="PANTHER" id="PTHR23503">
    <property type="entry name" value="SOLUTE CARRIER FAMILY 2"/>
    <property type="match status" value="1"/>
</dbReference>
<name>A0A0N4UUE6_ENTVE</name>
<dbReference type="Pfam" id="PF00083">
    <property type="entry name" value="Sugar_tr"/>
    <property type="match status" value="1"/>
</dbReference>
<sequence>MKAGGLGNSELPTFRLLLSGICAVLAGGFHIGFQISLISPLAATLQEFMVDSIQSRYQIEISEIFLRILFSSVAGILFIGAIIGAAVIPQLMTRFGCRWSFVFANLAMIVGLFMASFSKPINSAEVFILSRLVVGICVGMSTTIQGVFLTEISPLSCRGLMGTMAGLATNIGFTVASALGLPTVFGCKNYWPILFYLELIPCLLHLFLLVISVVESPQYFLRKNNEEDARNALSLYSHNKSSIGDELARLKNELICNTETAGWSTLYKDKAVRQALLLSVVLNVAVSFSGVMATSFFGVFLLAETGFSQNGAALANCLSSFSGTVGCILSSYSIEKIGRRPLIIGSLLSLVGVNSGMMVVVWTFLNYRIIWLGYVFLLLFNIFLIVFSVGIGPLAWFISTELTGPTCRARVQSLSISAQYISCFICPTIYFPLQKIAGPFSFLLFIVPLLLSAFYMYFYLPETKNRSAENIRAVLENCQVE</sequence>
<dbReference type="SUPFAM" id="SSF103473">
    <property type="entry name" value="MFS general substrate transporter"/>
    <property type="match status" value="1"/>
</dbReference>
<reference evidence="7 8" key="2">
    <citation type="submission" date="2018-10" db="EMBL/GenBank/DDBJ databases">
        <authorList>
            <consortium name="Pathogen Informatics"/>
        </authorList>
    </citation>
    <scope>NUCLEOTIDE SEQUENCE [LARGE SCALE GENOMIC DNA]</scope>
</reference>
<dbReference type="InterPro" id="IPR036259">
    <property type="entry name" value="MFS_trans_sf"/>
</dbReference>
<dbReference type="WBParaSite" id="EVEC_0000100601-mRNA-1">
    <property type="protein sequence ID" value="EVEC_0000100601-mRNA-1"/>
    <property type="gene ID" value="EVEC_0000100601"/>
</dbReference>
<dbReference type="InterPro" id="IPR003663">
    <property type="entry name" value="Sugar/inositol_transpt"/>
</dbReference>
<evidence type="ECO:0000256" key="4">
    <source>
        <dbReference type="ARBA" id="ARBA00023136"/>
    </source>
</evidence>
<dbReference type="AlphaFoldDB" id="A0A0N4UUE6"/>
<dbReference type="GO" id="GO:0016020">
    <property type="term" value="C:membrane"/>
    <property type="evidence" value="ECO:0007669"/>
    <property type="project" value="UniProtKB-SubCell"/>
</dbReference>
<evidence type="ECO:0000313" key="9">
    <source>
        <dbReference type="WBParaSite" id="EVEC_0000100601-mRNA-1"/>
    </source>
</evidence>
<feature type="domain" description="Major facilitator superfamily (MFS) profile" evidence="6">
    <location>
        <begin position="20"/>
        <end position="464"/>
    </location>
</feature>
<feature type="transmembrane region" description="Helical" evidence="5">
    <location>
        <begin position="275"/>
        <end position="301"/>
    </location>
</feature>
<dbReference type="InterPro" id="IPR005829">
    <property type="entry name" value="Sugar_transporter_CS"/>
</dbReference>
<feature type="transmembrane region" description="Helical" evidence="5">
    <location>
        <begin position="64"/>
        <end position="87"/>
    </location>
</feature>
<dbReference type="InterPro" id="IPR020846">
    <property type="entry name" value="MFS_dom"/>
</dbReference>
<accession>A0A0N4UUE6</accession>
<feature type="transmembrane region" description="Helical" evidence="5">
    <location>
        <begin position="371"/>
        <end position="399"/>
    </location>
</feature>
<keyword evidence="8" id="KW-1185">Reference proteome</keyword>
<feature type="transmembrane region" description="Helical" evidence="5">
    <location>
        <begin position="411"/>
        <end position="430"/>
    </location>
</feature>
<dbReference type="OrthoDB" id="4142200at2759"/>
<evidence type="ECO:0000259" key="6">
    <source>
        <dbReference type="PROSITE" id="PS50850"/>
    </source>
</evidence>
<dbReference type="PROSITE" id="PS50850">
    <property type="entry name" value="MFS"/>
    <property type="match status" value="1"/>
</dbReference>
<protein>
    <submittedName>
        <fullName evidence="9">MFS domain-containing protein</fullName>
    </submittedName>
</protein>
<dbReference type="InterPro" id="IPR005828">
    <property type="entry name" value="MFS_sugar_transport-like"/>
</dbReference>
<dbReference type="PRINTS" id="PR00171">
    <property type="entry name" value="SUGRTRNSPORT"/>
</dbReference>
<feature type="transmembrane region" description="Helical" evidence="5">
    <location>
        <begin position="99"/>
        <end position="117"/>
    </location>
</feature>
<evidence type="ECO:0000256" key="3">
    <source>
        <dbReference type="ARBA" id="ARBA00022989"/>
    </source>
</evidence>
<evidence type="ECO:0000313" key="8">
    <source>
        <dbReference type="Proteomes" id="UP000274131"/>
    </source>
</evidence>
<feature type="transmembrane region" description="Helical" evidence="5">
    <location>
        <begin position="193"/>
        <end position="214"/>
    </location>
</feature>
<feature type="transmembrane region" description="Helical" evidence="5">
    <location>
        <begin position="313"/>
        <end position="334"/>
    </location>
</feature>
<feature type="transmembrane region" description="Helical" evidence="5">
    <location>
        <begin position="129"/>
        <end position="148"/>
    </location>
</feature>
<proteinExistence type="predicted"/>
<dbReference type="EMBL" id="UXUI01007133">
    <property type="protein sequence ID" value="VDD85571.1"/>
    <property type="molecule type" value="Genomic_DNA"/>
</dbReference>